<dbReference type="InterPro" id="IPR050282">
    <property type="entry name" value="Cycloisomerase_2"/>
</dbReference>
<dbReference type="PANTHER" id="PTHR30344">
    <property type="entry name" value="6-PHOSPHOGLUCONOLACTONASE-RELATED"/>
    <property type="match status" value="1"/>
</dbReference>
<keyword evidence="2" id="KW-0313">Glucose metabolism</keyword>
<comment type="similarity">
    <text evidence="1">Belongs to the cycloisomerase 2 family.</text>
</comment>
<gene>
    <name evidence="5" type="ORF">J2X16_001717</name>
</gene>
<reference evidence="5 6" key="1">
    <citation type="submission" date="2023-07" db="EMBL/GenBank/DDBJ databases">
        <title>Sorghum-associated microbial communities from plants grown in Nebraska, USA.</title>
        <authorList>
            <person name="Schachtman D."/>
        </authorList>
    </citation>
    <scope>NUCLEOTIDE SEQUENCE [LARGE SCALE GENOMIC DNA]</scope>
    <source>
        <strain evidence="5 6">BE310</strain>
    </source>
</reference>
<organism evidence="5 6">
    <name type="scientific">Pelomonas aquatica</name>
    <dbReference type="NCBI Taxonomy" id="431058"/>
    <lineage>
        <taxon>Bacteria</taxon>
        <taxon>Pseudomonadati</taxon>
        <taxon>Pseudomonadota</taxon>
        <taxon>Betaproteobacteria</taxon>
        <taxon>Burkholderiales</taxon>
        <taxon>Sphaerotilaceae</taxon>
        <taxon>Roseateles</taxon>
    </lineage>
</organism>
<dbReference type="InterPro" id="IPR019405">
    <property type="entry name" value="Lactonase_7-beta_prop"/>
</dbReference>
<keyword evidence="4" id="KW-0732">Signal</keyword>
<sequence length="375" mass="39201">MKKLALALSAALMPIATAAETLVYVGTQTSGESKGIYVSTLDDTTGALSPPRLAAAIGNPGFLAMHPSKPLVYATAASRDADGAWQEEVAAFAVQPDASLKLLNTQPSGGNGPCHVSIDASGRVLLLANYGGGNVVSYPIGSDGRLQPAASTVQHEGSSVNLQRQKEPHPHGIYPDPTQTRAYVPDLGLDKVLIYRLDAASGRLSPNAPAVATTEPGGGPRHLAFHPNGRHVYVNLELTSRVAAYRLDAATGALEGFQVLSTLPAGAKAEGNSTAETLVHPNGRFLYVSNRGHDSIAVFAIDPQDGSLRFIETTGTGGRTPRSFGIVPGGRFLVAANQNGGNVTSFRIDAERGTLSPVGSEVAMDRPTHVRFVRR</sequence>
<proteinExistence type="inferred from homology"/>
<dbReference type="PANTHER" id="PTHR30344:SF1">
    <property type="entry name" value="6-PHOSPHOGLUCONOLACTONASE"/>
    <property type="match status" value="1"/>
</dbReference>
<dbReference type="InterPro" id="IPR011048">
    <property type="entry name" value="Haem_d1_sf"/>
</dbReference>
<dbReference type="RefSeq" id="WP_310343700.1">
    <property type="nucleotide sequence ID" value="NZ_JAVDXQ010000002.1"/>
</dbReference>
<evidence type="ECO:0000256" key="3">
    <source>
        <dbReference type="SAM" id="MobiDB-lite"/>
    </source>
</evidence>
<dbReference type="Proteomes" id="UP001180536">
    <property type="component" value="Unassembled WGS sequence"/>
</dbReference>
<dbReference type="GO" id="GO:0017057">
    <property type="term" value="F:6-phosphogluconolactonase activity"/>
    <property type="evidence" value="ECO:0007669"/>
    <property type="project" value="UniProtKB-EC"/>
</dbReference>
<protein>
    <submittedName>
        <fullName evidence="5">6-phosphogluconolactonase</fullName>
        <ecNumber evidence="5">3.1.1.31</ecNumber>
    </submittedName>
</protein>
<evidence type="ECO:0000256" key="4">
    <source>
        <dbReference type="SAM" id="SignalP"/>
    </source>
</evidence>
<evidence type="ECO:0000313" key="5">
    <source>
        <dbReference type="EMBL" id="MDR7296378.1"/>
    </source>
</evidence>
<feature type="signal peptide" evidence="4">
    <location>
        <begin position="1"/>
        <end position="18"/>
    </location>
</feature>
<evidence type="ECO:0000256" key="2">
    <source>
        <dbReference type="ARBA" id="ARBA00022526"/>
    </source>
</evidence>
<feature type="chain" id="PRO_5045724738" evidence="4">
    <location>
        <begin position="19"/>
        <end position="375"/>
    </location>
</feature>
<name>A0ABU1Z7E8_9BURK</name>
<dbReference type="Gene3D" id="2.130.10.10">
    <property type="entry name" value="YVTN repeat-like/Quinoprotein amine dehydrogenase"/>
    <property type="match status" value="1"/>
</dbReference>
<evidence type="ECO:0000313" key="6">
    <source>
        <dbReference type="Proteomes" id="UP001180536"/>
    </source>
</evidence>
<dbReference type="SUPFAM" id="SSF51004">
    <property type="entry name" value="C-terminal (heme d1) domain of cytochrome cd1-nitrite reductase"/>
    <property type="match status" value="1"/>
</dbReference>
<comment type="caution">
    <text evidence="5">The sequence shown here is derived from an EMBL/GenBank/DDBJ whole genome shotgun (WGS) entry which is preliminary data.</text>
</comment>
<feature type="region of interest" description="Disordered" evidence="3">
    <location>
        <begin position="155"/>
        <end position="178"/>
    </location>
</feature>
<keyword evidence="2" id="KW-0119">Carbohydrate metabolism</keyword>
<keyword evidence="5" id="KW-0378">Hydrolase</keyword>
<keyword evidence="6" id="KW-1185">Reference proteome</keyword>
<evidence type="ECO:0000256" key="1">
    <source>
        <dbReference type="ARBA" id="ARBA00005564"/>
    </source>
</evidence>
<dbReference type="InterPro" id="IPR015943">
    <property type="entry name" value="WD40/YVTN_repeat-like_dom_sf"/>
</dbReference>
<dbReference type="EMBL" id="JAVDXQ010000002">
    <property type="protein sequence ID" value="MDR7296378.1"/>
    <property type="molecule type" value="Genomic_DNA"/>
</dbReference>
<accession>A0ABU1Z7E8</accession>
<dbReference type="EC" id="3.1.1.31" evidence="5"/>
<dbReference type="Pfam" id="PF10282">
    <property type="entry name" value="Lactonase"/>
    <property type="match status" value="1"/>
</dbReference>